<dbReference type="Gene3D" id="2.30.250.10">
    <property type="entry name" value="Aminopeptidase i, Domain 2"/>
    <property type="match status" value="1"/>
</dbReference>
<protein>
    <recommendedName>
        <fullName evidence="10">M18 family aminopeptidase</fullName>
        <ecNumber evidence="10">3.4.11.-</ecNumber>
    </recommendedName>
</protein>
<dbReference type="SUPFAM" id="SSF101821">
    <property type="entry name" value="Aminopeptidase/glucanase lid domain"/>
    <property type="match status" value="1"/>
</dbReference>
<dbReference type="CDD" id="cd05658">
    <property type="entry name" value="M18_DAP"/>
    <property type="match status" value="1"/>
</dbReference>
<dbReference type="EMBL" id="JASOOE010000003">
    <property type="protein sequence ID" value="MDK7186835.1"/>
    <property type="molecule type" value="Genomic_DNA"/>
</dbReference>
<keyword evidence="3 9" id="KW-0031">Aminopeptidase</keyword>
<evidence type="ECO:0000256" key="7">
    <source>
        <dbReference type="ARBA" id="ARBA00022833"/>
    </source>
</evidence>
<dbReference type="InterPro" id="IPR001948">
    <property type="entry name" value="Peptidase_M18"/>
</dbReference>
<evidence type="ECO:0000256" key="8">
    <source>
        <dbReference type="ARBA" id="ARBA00023049"/>
    </source>
</evidence>
<comment type="similarity">
    <text evidence="2 9">Belongs to the peptidase M18 family.</text>
</comment>
<proteinExistence type="inferred from homology"/>
<dbReference type="GO" id="GO:0008237">
    <property type="term" value="F:metallopeptidase activity"/>
    <property type="evidence" value="ECO:0007669"/>
    <property type="project" value="UniProtKB-KW"/>
</dbReference>
<dbReference type="PANTHER" id="PTHR28570:SF3">
    <property type="entry name" value="ASPARTYL AMINOPEPTIDASE"/>
    <property type="match status" value="1"/>
</dbReference>
<dbReference type="Proteomes" id="UP001229251">
    <property type="component" value="Unassembled WGS sequence"/>
</dbReference>
<evidence type="ECO:0000313" key="11">
    <source>
        <dbReference type="EMBL" id="MDK7186835.1"/>
    </source>
</evidence>
<keyword evidence="7 9" id="KW-0862">Zinc</keyword>
<evidence type="ECO:0000256" key="9">
    <source>
        <dbReference type="RuleBase" id="RU004386"/>
    </source>
</evidence>
<dbReference type="InterPro" id="IPR023358">
    <property type="entry name" value="Peptidase_M18_dom2"/>
</dbReference>
<comment type="caution">
    <text evidence="11">The sequence shown here is derived from an EMBL/GenBank/DDBJ whole genome shotgun (WGS) entry which is preliminary data.</text>
</comment>
<sequence length="441" mass="49201">MDYLSISKKLVNFIQKSPSMFHTCSTISEKLDQNGFICLDEGHVWDLKQGGKYYTTRNGSSLIAFTIGEDLEDYHFQITASHSDSPTFKIKTVPTLEGPDQYIRLNVEGYGGMIDSTWFDRPLGIAGRVLVKDHDKISSRLLHIEKDVLIIPNVAIHLNRTINSGYDYNRQVDLCPLFSSGKLKVSDFNQMIADSLNVDPDAIVSQDLFIVNHQAPSIWGWADEFVSSPKLDDLQCAFASLEALIRSNNRKTINVYACFDNEEVGSNTKQGAMATFLYDCLRRINFGLGYSEEAYYQAISKSFLVSCDNGHAVHPNHSELTDDLNRSYMNKGIVIKEAANQKYTTDAFSQAVFKLICENASVPIQHFANRSNMQGGSTLGNLSNTQVSVHAIDIGLAQLAMHSSYETAGVKDTLYAIQALLEFYDSLITIHSSNDFMITRG</sequence>
<dbReference type="GO" id="GO:0004177">
    <property type="term" value="F:aminopeptidase activity"/>
    <property type="evidence" value="ECO:0007669"/>
    <property type="project" value="UniProtKB-KW"/>
</dbReference>
<keyword evidence="8 9" id="KW-0482">Metalloprotease</keyword>
<name>A0AAJ1Q3L3_9LACT</name>
<dbReference type="GO" id="GO:0008270">
    <property type="term" value="F:zinc ion binding"/>
    <property type="evidence" value="ECO:0007669"/>
    <property type="project" value="InterPro"/>
</dbReference>
<dbReference type="GO" id="GO:0005737">
    <property type="term" value="C:cytoplasm"/>
    <property type="evidence" value="ECO:0007669"/>
    <property type="project" value="UniProtKB-ARBA"/>
</dbReference>
<evidence type="ECO:0000256" key="6">
    <source>
        <dbReference type="ARBA" id="ARBA00022801"/>
    </source>
</evidence>
<evidence type="ECO:0000256" key="3">
    <source>
        <dbReference type="ARBA" id="ARBA00022438"/>
    </source>
</evidence>
<dbReference type="RefSeq" id="WP_285065424.1">
    <property type="nucleotide sequence ID" value="NZ_JASOOE010000003.1"/>
</dbReference>
<dbReference type="Gene3D" id="3.40.630.10">
    <property type="entry name" value="Zn peptidases"/>
    <property type="match status" value="1"/>
</dbReference>
<evidence type="ECO:0000256" key="10">
    <source>
        <dbReference type="RuleBase" id="RU004387"/>
    </source>
</evidence>
<comment type="cofactor">
    <cofactor evidence="1 10">
        <name>Zn(2+)</name>
        <dbReference type="ChEBI" id="CHEBI:29105"/>
    </cofactor>
</comment>
<evidence type="ECO:0000256" key="2">
    <source>
        <dbReference type="ARBA" id="ARBA00008290"/>
    </source>
</evidence>
<keyword evidence="6 9" id="KW-0378">Hydrolase</keyword>
<evidence type="ECO:0000256" key="5">
    <source>
        <dbReference type="ARBA" id="ARBA00022723"/>
    </source>
</evidence>
<evidence type="ECO:0000256" key="4">
    <source>
        <dbReference type="ARBA" id="ARBA00022670"/>
    </source>
</evidence>
<dbReference type="EC" id="3.4.11.-" evidence="10"/>
<organism evidence="11 12">
    <name type="scientific">Facklamia hominis</name>
    <dbReference type="NCBI Taxonomy" id="178214"/>
    <lineage>
        <taxon>Bacteria</taxon>
        <taxon>Bacillati</taxon>
        <taxon>Bacillota</taxon>
        <taxon>Bacilli</taxon>
        <taxon>Lactobacillales</taxon>
        <taxon>Aerococcaceae</taxon>
        <taxon>Facklamia</taxon>
    </lineage>
</organism>
<dbReference type="GO" id="GO:0006508">
    <property type="term" value="P:proteolysis"/>
    <property type="evidence" value="ECO:0007669"/>
    <property type="project" value="UniProtKB-KW"/>
</dbReference>
<gene>
    <name evidence="11" type="ORF">QP433_02450</name>
</gene>
<dbReference type="AlphaFoldDB" id="A0AAJ1Q3L3"/>
<accession>A0AAJ1Q3L3</accession>
<dbReference type="PRINTS" id="PR00932">
    <property type="entry name" value="AMINO1PTASE"/>
</dbReference>
<dbReference type="NCBIfam" id="NF002759">
    <property type="entry name" value="PRK02813.1"/>
    <property type="match status" value="1"/>
</dbReference>
<dbReference type="SUPFAM" id="SSF53187">
    <property type="entry name" value="Zn-dependent exopeptidases"/>
    <property type="match status" value="1"/>
</dbReference>
<evidence type="ECO:0000256" key="1">
    <source>
        <dbReference type="ARBA" id="ARBA00001947"/>
    </source>
</evidence>
<reference evidence="11" key="1">
    <citation type="submission" date="2023-05" db="EMBL/GenBank/DDBJ databases">
        <title>Cataloging the Phylogenetic Diversity of Human Bladder Bacteria.</title>
        <authorList>
            <person name="Du J."/>
        </authorList>
    </citation>
    <scope>NUCLEOTIDE SEQUENCE</scope>
    <source>
        <strain evidence="11">UMB1231</strain>
    </source>
</reference>
<dbReference type="PANTHER" id="PTHR28570">
    <property type="entry name" value="ASPARTYL AMINOPEPTIDASE"/>
    <property type="match status" value="1"/>
</dbReference>
<keyword evidence="4 9" id="KW-0645">Protease</keyword>
<dbReference type="Pfam" id="PF02127">
    <property type="entry name" value="Peptidase_M18"/>
    <property type="match status" value="1"/>
</dbReference>
<keyword evidence="5 9" id="KW-0479">Metal-binding</keyword>
<evidence type="ECO:0000313" key="12">
    <source>
        <dbReference type="Proteomes" id="UP001229251"/>
    </source>
</evidence>